<reference evidence="2 3" key="1">
    <citation type="submission" date="2020-05" db="EMBL/GenBank/DDBJ databases">
        <authorList>
            <person name="Khan S.A."/>
            <person name="Jeon C.O."/>
            <person name="Chun B.H."/>
        </authorList>
    </citation>
    <scope>NUCLEOTIDE SEQUENCE [LARGE SCALE GENOMIC DNA]</scope>
    <source>
        <strain evidence="2 3">S1162</strain>
    </source>
</reference>
<feature type="domain" description="Glycosyltransferase subfamily 4-like N-terminal" evidence="1">
    <location>
        <begin position="2"/>
        <end position="114"/>
    </location>
</feature>
<organism evidence="2 3">
    <name type="scientific">Mucilaginibacter humi</name>
    <dbReference type="NCBI Taxonomy" id="2732510"/>
    <lineage>
        <taxon>Bacteria</taxon>
        <taxon>Pseudomonadati</taxon>
        <taxon>Bacteroidota</taxon>
        <taxon>Sphingobacteriia</taxon>
        <taxon>Sphingobacteriales</taxon>
        <taxon>Sphingobacteriaceae</taxon>
        <taxon>Mucilaginibacter</taxon>
    </lineage>
</organism>
<evidence type="ECO:0000259" key="1">
    <source>
        <dbReference type="Pfam" id="PF13439"/>
    </source>
</evidence>
<keyword evidence="3" id="KW-1185">Reference proteome</keyword>
<evidence type="ECO:0000313" key="3">
    <source>
        <dbReference type="Proteomes" id="UP000566071"/>
    </source>
</evidence>
<protein>
    <submittedName>
        <fullName evidence="2">Glycosyltransferase</fullName>
    </submittedName>
</protein>
<name>A0ABX1W461_9SPHI</name>
<dbReference type="Proteomes" id="UP000566071">
    <property type="component" value="Unassembled WGS sequence"/>
</dbReference>
<sequence length="130" mass="15542">MIRELRNSDYDIIQFEGLFVSLYLPAVRKHSKAKLIYRAHNIENQIWWRLALQKIDPFKKSYLRMHARRIKNYEQQQLNKFDAITVFSDHDKETLTGYGINVPIEVLPIALNPDKYKPDIKKTEFPSLFF</sequence>
<dbReference type="Gene3D" id="3.40.50.2000">
    <property type="entry name" value="Glycogen Phosphorylase B"/>
    <property type="match status" value="1"/>
</dbReference>
<dbReference type="InterPro" id="IPR028098">
    <property type="entry name" value="Glyco_trans_4-like_N"/>
</dbReference>
<evidence type="ECO:0000313" key="2">
    <source>
        <dbReference type="EMBL" id="NNU34778.1"/>
    </source>
</evidence>
<dbReference type="Pfam" id="PF13439">
    <property type="entry name" value="Glyco_transf_4"/>
    <property type="match status" value="1"/>
</dbReference>
<dbReference type="SUPFAM" id="SSF53756">
    <property type="entry name" value="UDP-Glycosyltransferase/glycogen phosphorylase"/>
    <property type="match status" value="1"/>
</dbReference>
<comment type="caution">
    <text evidence="2">The sequence shown here is derived from an EMBL/GenBank/DDBJ whole genome shotgun (WGS) entry which is preliminary data.</text>
</comment>
<proteinExistence type="predicted"/>
<dbReference type="EMBL" id="JABFCR010000068">
    <property type="protein sequence ID" value="NNU34778.1"/>
    <property type="molecule type" value="Genomic_DNA"/>
</dbReference>
<accession>A0ABX1W461</accession>
<gene>
    <name evidence="2" type="ORF">HK413_13220</name>
</gene>